<organism evidence="1">
    <name type="scientific">Anguilla anguilla</name>
    <name type="common">European freshwater eel</name>
    <name type="synonym">Muraena anguilla</name>
    <dbReference type="NCBI Taxonomy" id="7936"/>
    <lineage>
        <taxon>Eukaryota</taxon>
        <taxon>Metazoa</taxon>
        <taxon>Chordata</taxon>
        <taxon>Craniata</taxon>
        <taxon>Vertebrata</taxon>
        <taxon>Euteleostomi</taxon>
        <taxon>Actinopterygii</taxon>
        <taxon>Neopterygii</taxon>
        <taxon>Teleostei</taxon>
        <taxon>Anguilliformes</taxon>
        <taxon>Anguillidae</taxon>
        <taxon>Anguilla</taxon>
    </lineage>
</organism>
<dbReference type="AlphaFoldDB" id="A0A0E9V9P2"/>
<reference evidence="1" key="1">
    <citation type="submission" date="2014-11" db="EMBL/GenBank/DDBJ databases">
        <authorList>
            <person name="Amaro Gonzalez C."/>
        </authorList>
    </citation>
    <scope>NUCLEOTIDE SEQUENCE</scope>
</reference>
<proteinExistence type="predicted"/>
<evidence type="ECO:0000313" key="1">
    <source>
        <dbReference type="EMBL" id="JAH74200.1"/>
    </source>
</evidence>
<protein>
    <submittedName>
        <fullName evidence="1">Uncharacterized protein</fullName>
    </submittedName>
</protein>
<reference evidence="1" key="2">
    <citation type="journal article" date="2015" name="Fish Shellfish Immunol.">
        <title>Early steps in the European eel (Anguilla anguilla)-Vibrio vulnificus interaction in the gills: Role of the RtxA13 toxin.</title>
        <authorList>
            <person name="Callol A."/>
            <person name="Pajuelo D."/>
            <person name="Ebbesson L."/>
            <person name="Teles M."/>
            <person name="MacKenzie S."/>
            <person name="Amaro C."/>
        </authorList>
    </citation>
    <scope>NUCLEOTIDE SEQUENCE</scope>
</reference>
<accession>A0A0E9V9P2</accession>
<name>A0A0E9V9P2_ANGAN</name>
<dbReference type="EMBL" id="GBXM01034377">
    <property type="protein sequence ID" value="JAH74200.1"/>
    <property type="molecule type" value="Transcribed_RNA"/>
</dbReference>
<sequence>MGLHSLSFINSLVPNALGRRGMSLDLWSCVPSGSFWCNIFWSTDRHQKLIEILTQSV</sequence>